<dbReference type="KEGG" id="gtt:GUITHDRAFT_112510"/>
<organism evidence="1">
    <name type="scientific">Guillardia theta (strain CCMP2712)</name>
    <name type="common">Cryptophyte</name>
    <dbReference type="NCBI Taxonomy" id="905079"/>
    <lineage>
        <taxon>Eukaryota</taxon>
        <taxon>Cryptophyceae</taxon>
        <taxon>Pyrenomonadales</taxon>
        <taxon>Geminigeraceae</taxon>
        <taxon>Guillardia</taxon>
    </lineage>
</organism>
<reference evidence="1 3" key="1">
    <citation type="journal article" date="2012" name="Nature">
        <title>Algal genomes reveal evolutionary mosaicism and the fate of nucleomorphs.</title>
        <authorList>
            <consortium name="DOE Joint Genome Institute"/>
            <person name="Curtis B.A."/>
            <person name="Tanifuji G."/>
            <person name="Burki F."/>
            <person name="Gruber A."/>
            <person name="Irimia M."/>
            <person name="Maruyama S."/>
            <person name="Arias M.C."/>
            <person name="Ball S.G."/>
            <person name="Gile G.H."/>
            <person name="Hirakawa Y."/>
            <person name="Hopkins J.F."/>
            <person name="Kuo A."/>
            <person name="Rensing S.A."/>
            <person name="Schmutz J."/>
            <person name="Symeonidi A."/>
            <person name="Elias M."/>
            <person name="Eveleigh R.J."/>
            <person name="Herman E.K."/>
            <person name="Klute M.J."/>
            <person name="Nakayama T."/>
            <person name="Obornik M."/>
            <person name="Reyes-Prieto A."/>
            <person name="Armbrust E.V."/>
            <person name="Aves S.J."/>
            <person name="Beiko R.G."/>
            <person name="Coutinho P."/>
            <person name="Dacks J.B."/>
            <person name="Durnford D.G."/>
            <person name="Fast N.M."/>
            <person name="Green B.R."/>
            <person name="Grisdale C.J."/>
            <person name="Hempel F."/>
            <person name="Henrissat B."/>
            <person name="Hoppner M.P."/>
            <person name="Ishida K."/>
            <person name="Kim E."/>
            <person name="Koreny L."/>
            <person name="Kroth P.G."/>
            <person name="Liu Y."/>
            <person name="Malik S.B."/>
            <person name="Maier U.G."/>
            <person name="McRose D."/>
            <person name="Mock T."/>
            <person name="Neilson J.A."/>
            <person name="Onodera N.T."/>
            <person name="Poole A.M."/>
            <person name="Pritham E.J."/>
            <person name="Richards T.A."/>
            <person name="Rocap G."/>
            <person name="Roy S.W."/>
            <person name="Sarai C."/>
            <person name="Schaack S."/>
            <person name="Shirato S."/>
            <person name="Slamovits C.H."/>
            <person name="Spencer D.F."/>
            <person name="Suzuki S."/>
            <person name="Worden A.Z."/>
            <person name="Zauner S."/>
            <person name="Barry K."/>
            <person name="Bell C."/>
            <person name="Bharti A.K."/>
            <person name="Crow J.A."/>
            <person name="Grimwood J."/>
            <person name="Kramer R."/>
            <person name="Lindquist E."/>
            <person name="Lucas S."/>
            <person name="Salamov A."/>
            <person name="McFadden G.I."/>
            <person name="Lane C.E."/>
            <person name="Keeling P.J."/>
            <person name="Gray M.W."/>
            <person name="Grigoriev I.V."/>
            <person name="Archibald J.M."/>
        </authorList>
    </citation>
    <scope>NUCLEOTIDE SEQUENCE</scope>
    <source>
        <strain evidence="1 3">CCMP2712</strain>
    </source>
</reference>
<dbReference type="SUPFAM" id="SSF50156">
    <property type="entry name" value="PDZ domain-like"/>
    <property type="match status" value="2"/>
</dbReference>
<gene>
    <name evidence="1" type="ORF">GUITHDRAFT_112510</name>
</gene>
<evidence type="ECO:0000313" key="2">
    <source>
        <dbReference type="EnsemblProtists" id="EKX41537"/>
    </source>
</evidence>
<evidence type="ECO:0000313" key="3">
    <source>
        <dbReference type="Proteomes" id="UP000011087"/>
    </source>
</evidence>
<dbReference type="EMBL" id="JH993023">
    <property type="protein sequence ID" value="EKX41537.1"/>
    <property type="molecule type" value="Genomic_DNA"/>
</dbReference>
<dbReference type="Gene3D" id="2.30.42.10">
    <property type="match status" value="1"/>
</dbReference>
<sequence>MLPLRKRQRENLIIEVSSYSFTALKPGVIMEREALGDSDWSEEGFHELLIPRNSSPSSLGSVGLTFYKVFNGPCIVSSLQAEVQEGSSVSFQISRSRFGAFDKVKFARQTRQALVARGSRGAHMGRGALTSVGMTCAKVEHPGPFIVTSMERSGTAFSSGLVRVGQILHEVEGRSTSVMNLEELDSLLLGRPGSLVHLVLSSHALDVSGNQNYIESQVIFRNQQGNVGMELWKGLHDVFEVLSVQPEVKGPADTARLQAGDVIHAVNDMRSQSPPLSHLLNPMIRPQRPSAE</sequence>
<reference evidence="2" key="3">
    <citation type="submission" date="2016-03" db="UniProtKB">
        <authorList>
            <consortium name="EnsemblProtists"/>
        </authorList>
    </citation>
    <scope>IDENTIFICATION</scope>
</reference>
<dbReference type="GeneID" id="17298121"/>
<dbReference type="InterPro" id="IPR036034">
    <property type="entry name" value="PDZ_sf"/>
</dbReference>
<dbReference type="AlphaFoldDB" id="L1IZL9"/>
<dbReference type="PaxDb" id="55529-EKX41537"/>
<name>L1IZL9_GUITC</name>
<dbReference type="HOGENOM" id="CLU_954565_0_0_1"/>
<protein>
    <recommendedName>
        <fullName evidence="4">PDZ domain-containing protein</fullName>
    </recommendedName>
</protein>
<proteinExistence type="predicted"/>
<dbReference type="Proteomes" id="UP000011087">
    <property type="component" value="Unassembled WGS sequence"/>
</dbReference>
<keyword evidence="3" id="KW-1185">Reference proteome</keyword>
<dbReference type="EnsemblProtists" id="EKX41537">
    <property type="protein sequence ID" value="EKX41537"/>
    <property type="gene ID" value="GUITHDRAFT_112510"/>
</dbReference>
<dbReference type="RefSeq" id="XP_005828517.1">
    <property type="nucleotide sequence ID" value="XM_005828460.1"/>
</dbReference>
<accession>L1IZL9</accession>
<evidence type="ECO:0008006" key="4">
    <source>
        <dbReference type="Google" id="ProtNLM"/>
    </source>
</evidence>
<evidence type="ECO:0000313" key="1">
    <source>
        <dbReference type="EMBL" id="EKX41537.1"/>
    </source>
</evidence>
<reference evidence="3" key="2">
    <citation type="submission" date="2012-11" db="EMBL/GenBank/DDBJ databases">
        <authorList>
            <person name="Kuo A."/>
            <person name="Curtis B.A."/>
            <person name="Tanifuji G."/>
            <person name="Burki F."/>
            <person name="Gruber A."/>
            <person name="Irimia M."/>
            <person name="Maruyama S."/>
            <person name="Arias M.C."/>
            <person name="Ball S.G."/>
            <person name="Gile G.H."/>
            <person name="Hirakawa Y."/>
            <person name="Hopkins J.F."/>
            <person name="Rensing S.A."/>
            <person name="Schmutz J."/>
            <person name="Symeonidi A."/>
            <person name="Elias M."/>
            <person name="Eveleigh R.J."/>
            <person name="Herman E.K."/>
            <person name="Klute M.J."/>
            <person name="Nakayama T."/>
            <person name="Obornik M."/>
            <person name="Reyes-Prieto A."/>
            <person name="Armbrust E.V."/>
            <person name="Aves S.J."/>
            <person name="Beiko R.G."/>
            <person name="Coutinho P."/>
            <person name="Dacks J.B."/>
            <person name="Durnford D.G."/>
            <person name="Fast N.M."/>
            <person name="Green B.R."/>
            <person name="Grisdale C."/>
            <person name="Hempe F."/>
            <person name="Henrissat B."/>
            <person name="Hoppner M.P."/>
            <person name="Ishida K.-I."/>
            <person name="Kim E."/>
            <person name="Koreny L."/>
            <person name="Kroth P.G."/>
            <person name="Liu Y."/>
            <person name="Malik S.-B."/>
            <person name="Maier U.G."/>
            <person name="McRose D."/>
            <person name="Mock T."/>
            <person name="Neilson J.A."/>
            <person name="Onodera N.T."/>
            <person name="Poole A.M."/>
            <person name="Pritham E.J."/>
            <person name="Richards T.A."/>
            <person name="Rocap G."/>
            <person name="Roy S.W."/>
            <person name="Sarai C."/>
            <person name="Schaack S."/>
            <person name="Shirato S."/>
            <person name="Slamovits C.H."/>
            <person name="Spencer D.F."/>
            <person name="Suzuki S."/>
            <person name="Worden A.Z."/>
            <person name="Zauner S."/>
            <person name="Barry K."/>
            <person name="Bell C."/>
            <person name="Bharti A.K."/>
            <person name="Crow J.A."/>
            <person name="Grimwood J."/>
            <person name="Kramer R."/>
            <person name="Lindquist E."/>
            <person name="Lucas S."/>
            <person name="Salamov A."/>
            <person name="McFadden G.I."/>
            <person name="Lane C.E."/>
            <person name="Keeling P.J."/>
            <person name="Gray M.W."/>
            <person name="Grigoriev I.V."/>
            <person name="Archibald J.M."/>
        </authorList>
    </citation>
    <scope>NUCLEOTIDE SEQUENCE</scope>
    <source>
        <strain evidence="3">CCMP2712</strain>
    </source>
</reference>